<organism evidence="2 3">
    <name type="scientific">Myodes glareolus</name>
    <name type="common">Bank vole</name>
    <name type="synonym">Clethrionomys glareolus</name>
    <dbReference type="NCBI Taxonomy" id="447135"/>
    <lineage>
        <taxon>Eukaryota</taxon>
        <taxon>Metazoa</taxon>
        <taxon>Chordata</taxon>
        <taxon>Craniata</taxon>
        <taxon>Vertebrata</taxon>
        <taxon>Euteleostomi</taxon>
        <taxon>Mammalia</taxon>
        <taxon>Eutheria</taxon>
        <taxon>Euarchontoglires</taxon>
        <taxon>Glires</taxon>
        <taxon>Rodentia</taxon>
        <taxon>Myomorpha</taxon>
        <taxon>Muroidea</taxon>
        <taxon>Cricetidae</taxon>
        <taxon>Arvicolinae</taxon>
        <taxon>Myodes</taxon>
    </lineage>
</organism>
<name>A0AAW0IKZ3_MYOGA</name>
<feature type="non-terminal residue" evidence="2">
    <location>
        <position position="112"/>
    </location>
</feature>
<sequence>MASGLLGESLSGNHVEGSWVAGPTGKDRSLPGTAPQLHRGSPSVGPRPELVIITCLFVNSARTPSWIRSVLTCLLCLSARQAVGKLLNEFSLFTLGLSNHTLSWVGGGGGNP</sequence>
<keyword evidence="3" id="KW-1185">Reference proteome</keyword>
<evidence type="ECO:0000313" key="2">
    <source>
        <dbReference type="EMBL" id="KAK7814836.1"/>
    </source>
</evidence>
<dbReference type="AlphaFoldDB" id="A0AAW0IKZ3"/>
<accession>A0AAW0IKZ3</accession>
<comment type="caution">
    <text evidence="2">The sequence shown here is derived from an EMBL/GenBank/DDBJ whole genome shotgun (WGS) entry which is preliminary data.</text>
</comment>
<protein>
    <submittedName>
        <fullName evidence="2">Uncharacterized protein</fullName>
    </submittedName>
</protein>
<reference evidence="2 3" key="1">
    <citation type="journal article" date="2023" name="bioRxiv">
        <title>Conserved and derived expression patterns and positive selection on dental genes reveal complex evolutionary context of ever-growing rodent molars.</title>
        <authorList>
            <person name="Calamari Z.T."/>
            <person name="Song A."/>
            <person name="Cohen E."/>
            <person name="Akter M."/>
            <person name="Roy R.D."/>
            <person name="Hallikas O."/>
            <person name="Christensen M.M."/>
            <person name="Li P."/>
            <person name="Marangoni P."/>
            <person name="Jernvall J."/>
            <person name="Klein O.D."/>
        </authorList>
    </citation>
    <scope>NUCLEOTIDE SEQUENCE [LARGE SCALE GENOMIC DNA]</scope>
    <source>
        <strain evidence="2">V071</strain>
    </source>
</reference>
<evidence type="ECO:0000313" key="3">
    <source>
        <dbReference type="Proteomes" id="UP001488838"/>
    </source>
</evidence>
<gene>
    <name evidence="2" type="ORF">U0070_026337</name>
</gene>
<dbReference type="Proteomes" id="UP001488838">
    <property type="component" value="Unassembled WGS sequence"/>
</dbReference>
<feature type="region of interest" description="Disordered" evidence="1">
    <location>
        <begin position="1"/>
        <end position="47"/>
    </location>
</feature>
<dbReference type="EMBL" id="JBBHLL010000118">
    <property type="protein sequence ID" value="KAK7814836.1"/>
    <property type="molecule type" value="Genomic_DNA"/>
</dbReference>
<proteinExistence type="predicted"/>
<evidence type="ECO:0000256" key="1">
    <source>
        <dbReference type="SAM" id="MobiDB-lite"/>
    </source>
</evidence>